<protein>
    <submittedName>
        <fullName evidence="5">Amino acid adenylation domain-containing protein</fullName>
    </submittedName>
</protein>
<dbReference type="RefSeq" id="WP_217848305.1">
    <property type="nucleotide sequence ID" value="NZ_CP077073.1"/>
</dbReference>
<evidence type="ECO:0000256" key="3">
    <source>
        <dbReference type="ARBA" id="ARBA00022553"/>
    </source>
</evidence>
<dbReference type="InterPro" id="IPR000873">
    <property type="entry name" value="AMP-dep_synth/lig_dom"/>
</dbReference>
<dbReference type="InterPro" id="IPR001242">
    <property type="entry name" value="Condensation_dom"/>
</dbReference>
<keyword evidence="6" id="KW-1185">Reference proteome</keyword>
<dbReference type="NCBIfam" id="TIGR01733">
    <property type="entry name" value="AA-adenyl-dom"/>
    <property type="match status" value="1"/>
</dbReference>
<gene>
    <name evidence="5" type="ORF">KSS95_17420</name>
</gene>
<dbReference type="InterPro" id="IPR020806">
    <property type="entry name" value="PKS_PP-bd"/>
</dbReference>
<evidence type="ECO:0000256" key="1">
    <source>
        <dbReference type="ARBA" id="ARBA00001957"/>
    </source>
</evidence>
<dbReference type="InterPro" id="IPR009081">
    <property type="entry name" value="PP-bd_ACP"/>
</dbReference>
<comment type="cofactor">
    <cofactor evidence="1">
        <name>pantetheine 4'-phosphate</name>
        <dbReference type="ChEBI" id="CHEBI:47942"/>
    </cofactor>
</comment>
<evidence type="ECO:0000259" key="4">
    <source>
        <dbReference type="PROSITE" id="PS50075"/>
    </source>
</evidence>
<dbReference type="PROSITE" id="PS50075">
    <property type="entry name" value="CARRIER"/>
    <property type="match status" value="1"/>
</dbReference>
<dbReference type="PANTHER" id="PTHR45527">
    <property type="entry name" value="NONRIBOSOMAL PEPTIDE SYNTHETASE"/>
    <property type="match status" value="1"/>
</dbReference>
<dbReference type="Pfam" id="PF13193">
    <property type="entry name" value="AMP-binding_C"/>
    <property type="match status" value="1"/>
</dbReference>
<accession>A0ABX8M6R3</accession>
<dbReference type="PROSITE" id="PS00455">
    <property type="entry name" value="AMP_BINDING"/>
    <property type="match status" value="1"/>
</dbReference>
<keyword evidence="2" id="KW-0596">Phosphopantetheine</keyword>
<proteinExistence type="predicted"/>
<sequence length="1023" mass="109394">MNAITDPCEVFQVSCQQAAILDAQARMGRPLCAHLGLTLDAAVQPERLEQAARALSARYEILRTEYRAVPGMRRAVQAIAAQPRLALLALAPGAFDQAPERAVEALAEHSLVLSLGSGEQAHRVMLSLPLASVDRVSLALLGRELLALYAGEPLAAFEGLQYADYSDWQAGLGEEAIGQQGERFWRELLQAHPALAQWPGEPRGSSALAPQCARQAAAVELGRLDKLAGEQGLDGAQALLMVLWGDFVGGLGGQQSWLVSQAVTGRNSQLQDAVGHFALDLPVLFQAQPGIGLGERAERYAAQAQLSQSWLDCFDAAQAAEAGAVADFGFEWQAADDLELHLPARSLQRLRLNAQAAADGVHLTLTLGEGFPAGLAEIWLQQFVTFVAGVLADPALPLAHQALVDSAQAARLGAVLDRSGQPAAGSQGQLQQLFEAQVARQPEHTALIIGAQQLSYAALDRRANQVAHALRAQGVGRESVVAVYGERSLEIVVAMLGVLKAGAAYLPLDPSYPSARLGFMLEDAKVAGLIALQALDPAITLDPGLALLRLEDAAVREASEQAPPLQADPADLAYIIYTSGSTGTPKGVMISHANARASTCARLQFYAEPVQRFLMLSSFSFDSSVAGIFWSLAQGGSLVLPQEQQHKDPQALARLIEAQRISHFLALPSLYAQILDGLGQAEALRCVIVAGETCPAELALRHRERLPGAELVNEYGPSEGAVWCSAYITSTVDATAALRVPIGEAIAGTRLYVLDEQGRWAGFAREGELCLAGVNLARGYLGRPGLTASRFIPDPLATTPGQRCYRSGDLASVRVDGLVDYLGRLDHQLKIRGHRIELGEIEALLGQQPGVREAVVIARETQAGKQLVAFVVGQADEGVLARLRDTLPEYMVPTALQVLDQLPRTPNGKVDRLALSERSLASVDYLAPRNDLEAELAAIWQEALGLERVGVRDNFFALGGHSLLATRIRSQVQQRLDLNLPLKVFFEGETIELLAEQIEAHRGGAGGAEQVDALEALFAETQE</sequence>
<evidence type="ECO:0000313" key="5">
    <source>
        <dbReference type="EMBL" id="QXH33939.1"/>
    </source>
</evidence>
<evidence type="ECO:0000256" key="2">
    <source>
        <dbReference type="ARBA" id="ARBA00022450"/>
    </source>
</evidence>
<dbReference type="Pfam" id="PF00501">
    <property type="entry name" value="AMP-binding"/>
    <property type="match status" value="1"/>
</dbReference>
<keyword evidence="3" id="KW-0597">Phosphoprotein</keyword>
<dbReference type="Pfam" id="PF00668">
    <property type="entry name" value="Condensation"/>
    <property type="match status" value="1"/>
</dbReference>
<reference evidence="5" key="1">
    <citation type="journal article" date="2021" name="Microorganisms">
        <title>The Ever-Expanding Pseudomonas Genus: Description of 43 New Species and Partition of the Pseudomonas putida Group.</title>
        <authorList>
            <person name="Girard L."/>
            <person name="Lood C."/>
            <person name="Hofte M."/>
            <person name="Vandamme P."/>
            <person name="Rokni-Zadeh H."/>
            <person name="van Noort V."/>
            <person name="Lavigne R."/>
            <person name="De Mot R."/>
        </authorList>
    </citation>
    <scope>NUCLEOTIDE SEQUENCE</scope>
    <source>
        <strain evidence="5">COW39</strain>
    </source>
</reference>
<evidence type="ECO:0000313" key="6">
    <source>
        <dbReference type="Proteomes" id="UP001047646"/>
    </source>
</evidence>
<dbReference type="SMART" id="SM00823">
    <property type="entry name" value="PKS_PP"/>
    <property type="match status" value="1"/>
</dbReference>
<dbReference type="InterPro" id="IPR020845">
    <property type="entry name" value="AMP-binding_CS"/>
</dbReference>
<dbReference type="InterPro" id="IPR025110">
    <property type="entry name" value="AMP-bd_C"/>
</dbReference>
<dbReference type="PANTHER" id="PTHR45527:SF1">
    <property type="entry name" value="FATTY ACID SYNTHASE"/>
    <property type="match status" value="1"/>
</dbReference>
<name>A0ABX8M6R3_9PSED</name>
<organism evidence="5 6">
    <name type="scientific">Pseudomonas muyukensis</name>
    <dbReference type="NCBI Taxonomy" id="2842357"/>
    <lineage>
        <taxon>Bacteria</taxon>
        <taxon>Pseudomonadati</taxon>
        <taxon>Pseudomonadota</taxon>
        <taxon>Gammaproteobacteria</taxon>
        <taxon>Pseudomonadales</taxon>
        <taxon>Pseudomonadaceae</taxon>
        <taxon>Pseudomonas</taxon>
    </lineage>
</organism>
<dbReference type="PROSITE" id="PS00012">
    <property type="entry name" value="PHOSPHOPANTETHEINE"/>
    <property type="match status" value="1"/>
</dbReference>
<dbReference type="InterPro" id="IPR010071">
    <property type="entry name" value="AA_adenyl_dom"/>
</dbReference>
<dbReference type="InterPro" id="IPR006162">
    <property type="entry name" value="Ppantetheine_attach_site"/>
</dbReference>
<feature type="domain" description="Carrier" evidence="4">
    <location>
        <begin position="927"/>
        <end position="1002"/>
    </location>
</feature>
<dbReference type="Pfam" id="PF00550">
    <property type="entry name" value="PP-binding"/>
    <property type="match status" value="1"/>
</dbReference>
<dbReference type="Proteomes" id="UP001047646">
    <property type="component" value="Chromosome"/>
</dbReference>
<dbReference type="CDD" id="cd05930">
    <property type="entry name" value="A_NRPS"/>
    <property type="match status" value="1"/>
</dbReference>
<dbReference type="EMBL" id="CP077073">
    <property type="protein sequence ID" value="QXH33939.1"/>
    <property type="molecule type" value="Genomic_DNA"/>
</dbReference>